<dbReference type="InterPro" id="IPR043504">
    <property type="entry name" value="Peptidase_S1_PA_chymotrypsin"/>
</dbReference>
<gene>
    <name evidence="5" type="ORF">H9Y04_44020</name>
</gene>
<keyword evidence="6" id="KW-1185">Reference proteome</keyword>
<dbReference type="InterPro" id="IPR050966">
    <property type="entry name" value="Glutamyl_endopeptidase"/>
</dbReference>
<keyword evidence="3" id="KW-0472">Membrane</keyword>
<keyword evidence="3" id="KW-0812">Transmembrane</keyword>
<dbReference type="PROSITE" id="PS00134">
    <property type="entry name" value="TRYPSIN_HIS"/>
    <property type="match status" value="1"/>
</dbReference>
<keyword evidence="3" id="KW-1133">Transmembrane helix</keyword>
<dbReference type="SUPFAM" id="SSF50494">
    <property type="entry name" value="Trypsin-like serine proteases"/>
    <property type="match status" value="1"/>
</dbReference>
<feature type="compositionally biased region" description="Pro residues" evidence="2">
    <location>
        <begin position="34"/>
        <end position="54"/>
    </location>
</feature>
<dbReference type="PANTHER" id="PTHR15462:SF19">
    <property type="entry name" value="PEPTIDASE S1 DOMAIN-CONTAINING PROTEIN"/>
    <property type="match status" value="1"/>
</dbReference>
<feature type="transmembrane region" description="Helical" evidence="3">
    <location>
        <begin position="388"/>
        <end position="409"/>
    </location>
</feature>
<name>A0ABR7SVF4_9ACTN</name>
<dbReference type="Gene3D" id="2.40.10.10">
    <property type="entry name" value="Trypsin-like serine proteases"/>
    <property type="match status" value="2"/>
</dbReference>
<evidence type="ECO:0000256" key="2">
    <source>
        <dbReference type="SAM" id="MobiDB-lite"/>
    </source>
</evidence>
<evidence type="ECO:0000313" key="5">
    <source>
        <dbReference type="EMBL" id="MBC9719494.1"/>
    </source>
</evidence>
<comment type="caution">
    <text evidence="5">The sequence shown here is derived from an EMBL/GenBank/DDBJ whole genome shotgun (WGS) entry which is preliminary data.</text>
</comment>
<organism evidence="5 6">
    <name type="scientific">Streptomyces polyasparticus</name>
    <dbReference type="NCBI Taxonomy" id="2767826"/>
    <lineage>
        <taxon>Bacteria</taxon>
        <taxon>Bacillati</taxon>
        <taxon>Actinomycetota</taxon>
        <taxon>Actinomycetes</taxon>
        <taxon>Kitasatosporales</taxon>
        <taxon>Streptomycetaceae</taxon>
        <taxon>Streptomyces</taxon>
    </lineage>
</organism>
<dbReference type="PANTHER" id="PTHR15462">
    <property type="entry name" value="SERINE PROTEASE"/>
    <property type="match status" value="1"/>
</dbReference>
<dbReference type="Proteomes" id="UP000642284">
    <property type="component" value="Unassembled WGS sequence"/>
</dbReference>
<reference evidence="5 6" key="1">
    <citation type="submission" date="2020-08" db="EMBL/GenBank/DDBJ databases">
        <title>Genemic of Streptomyces polyaspartic.</title>
        <authorList>
            <person name="Liu W."/>
        </authorList>
    </citation>
    <scope>NUCLEOTIDE SEQUENCE [LARGE SCALE GENOMIC DNA]</scope>
    <source>
        <strain evidence="5 6">TRM66268-LWL</strain>
    </source>
</reference>
<dbReference type="InterPro" id="IPR018114">
    <property type="entry name" value="TRYPSIN_HIS"/>
</dbReference>
<accession>A0ABR7SVF4</accession>
<dbReference type="Pfam" id="PF13365">
    <property type="entry name" value="Trypsin_2"/>
    <property type="match status" value="1"/>
</dbReference>
<feature type="chain" id="PRO_5046108087" evidence="4">
    <location>
        <begin position="29"/>
        <end position="418"/>
    </location>
</feature>
<feature type="compositionally biased region" description="Polar residues" evidence="2">
    <location>
        <begin position="371"/>
        <end position="381"/>
    </location>
</feature>
<keyword evidence="1 4" id="KW-0732">Signal</keyword>
<evidence type="ECO:0000256" key="1">
    <source>
        <dbReference type="ARBA" id="ARBA00022729"/>
    </source>
</evidence>
<feature type="region of interest" description="Disordered" evidence="2">
    <location>
        <begin position="347"/>
        <end position="381"/>
    </location>
</feature>
<protein>
    <submittedName>
        <fullName evidence="5">Trypsin-like peptidase domain-containing protein</fullName>
    </submittedName>
</protein>
<feature type="signal peptide" evidence="4">
    <location>
        <begin position="1"/>
        <end position="28"/>
    </location>
</feature>
<evidence type="ECO:0000256" key="3">
    <source>
        <dbReference type="SAM" id="Phobius"/>
    </source>
</evidence>
<proteinExistence type="predicted"/>
<feature type="region of interest" description="Disordered" evidence="2">
    <location>
        <begin position="25"/>
        <end position="85"/>
    </location>
</feature>
<evidence type="ECO:0000313" key="6">
    <source>
        <dbReference type="Proteomes" id="UP000642284"/>
    </source>
</evidence>
<sequence length="418" mass="43748">MRIGRALTTTAAVAMLATAAVTSTGSYAASGTPTPSPEIAPSPPPSAHSSPPSPASSLAPAGTPHFSSPPARSAPTRVQQRRTRIDRLEFNDLDRVQALAHWTPDRMKAAGRGTGLGPTGPGSRAWTGDGLATVGRLFFQNHEGVDTFCSATAVRSRNKSVVMTAAHCIRRSDMIHDAYSRMVFVPGYTQGATPHGTFAVNTAYTARSWREDAAEDIAALTVDEQAGRRLTDVVGGHDISFDSTAPMRITAFGYPASNPDAGEVLRYCSGTTRSLHTDPPELAIGCDMTGGASGGPWFRDFDPARGTGTLVSVNSHGDALTGSTIMAGPVLGTTARELYNTAQAQRFADASRGSGRQSSPAAPIPPTSATDGTPSTSQPQLAESGAELIWSLPIATALLAFGALISWTVRRHARRPRN</sequence>
<dbReference type="RefSeq" id="WP_187819898.1">
    <property type="nucleotide sequence ID" value="NZ_JACTVJ010000044.1"/>
</dbReference>
<evidence type="ECO:0000256" key="4">
    <source>
        <dbReference type="SAM" id="SignalP"/>
    </source>
</evidence>
<dbReference type="InterPro" id="IPR009003">
    <property type="entry name" value="Peptidase_S1_PA"/>
</dbReference>
<dbReference type="EMBL" id="JACTVJ010000044">
    <property type="protein sequence ID" value="MBC9719494.1"/>
    <property type="molecule type" value="Genomic_DNA"/>
</dbReference>